<dbReference type="GO" id="GO:0043115">
    <property type="term" value="F:precorrin-2 dehydrogenase activity"/>
    <property type="evidence" value="ECO:0007669"/>
    <property type="project" value="UniProtKB-EC"/>
</dbReference>
<comment type="caution">
    <text evidence="7">The sequence shown here is derived from an EMBL/GenBank/DDBJ whole genome shotgun (WGS) entry which is preliminary data.</text>
</comment>
<keyword evidence="8" id="KW-1185">Reference proteome</keyword>
<dbReference type="InterPro" id="IPR028161">
    <property type="entry name" value="Met8-like"/>
</dbReference>
<evidence type="ECO:0000256" key="2">
    <source>
        <dbReference type="ARBA" id="ARBA00012400"/>
    </source>
</evidence>
<keyword evidence="4" id="KW-0520">NAD</keyword>
<proteinExistence type="predicted"/>
<dbReference type="Gene3D" id="1.10.8.610">
    <property type="entry name" value="SirC, precorrin-2 dehydrogenase, C-terminal helical domain-like"/>
    <property type="match status" value="1"/>
</dbReference>
<accession>A0A9X2S4V9</accession>
<dbReference type="SUPFAM" id="SSF51735">
    <property type="entry name" value="NAD(P)-binding Rossmann-fold domains"/>
    <property type="match status" value="1"/>
</dbReference>
<dbReference type="GO" id="GO:0019354">
    <property type="term" value="P:siroheme biosynthetic process"/>
    <property type="evidence" value="ECO:0007669"/>
    <property type="project" value="InterPro"/>
</dbReference>
<keyword evidence="5" id="KW-0627">Porphyrin biosynthesis</keyword>
<dbReference type="OrthoDB" id="9773765at2"/>
<dbReference type="Proteomes" id="UP001142078">
    <property type="component" value="Unassembled WGS sequence"/>
</dbReference>
<dbReference type="Pfam" id="PF13241">
    <property type="entry name" value="NAD_binding_7"/>
    <property type="match status" value="1"/>
</dbReference>
<dbReference type="PANTHER" id="PTHR35330">
    <property type="entry name" value="SIROHEME BIOSYNTHESIS PROTEIN MET8"/>
    <property type="match status" value="1"/>
</dbReference>
<evidence type="ECO:0000256" key="5">
    <source>
        <dbReference type="ARBA" id="ARBA00023244"/>
    </source>
</evidence>
<dbReference type="Gene3D" id="3.40.50.720">
    <property type="entry name" value="NAD(P)-binding Rossmann-like Domain"/>
    <property type="match status" value="1"/>
</dbReference>
<evidence type="ECO:0000313" key="7">
    <source>
        <dbReference type="EMBL" id="MCR2043694.1"/>
    </source>
</evidence>
<gene>
    <name evidence="7" type="ORF">NSA23_06125</name>
</gene>
<dbReference type="InterPro" id="IPR042518">
    <property type="entry name" value="SirC_C"/>
</dbReference>
<evidence type="ECO:0000313" key="8">
    <source>
        <dbReference type="Proteomes" id="UP001142078"/>
    </source>
</evidence>
<protein>
    <recommendedName>
        <fullName evidence="2">precorrin-2 dehydrogenase</fullName>
        <ecNumber evidence="2">1.3.1.76</ecNumber>
    </recommendedName>
</protein>
<dbReference type="GO" id="GO:0004325">
    <property type="term" value="F:ferrochelatase activity"/>
    <property type="evidence" value="ECO:0007669"/>
    <property type="project" value="InterPro"/>
</dbReference>
<dbReference type="PANTHER" id="PTHR35330:SF1">
    <property type="entry name" value="SIROHEME BIOSYNTHESIS PROTEIN MET8"/>
    <property type="match status" value="1"/>
</dbReference>
<dbReference type="InterPro" id="IPR006367">
    <property type="entry name" value="Sirohaem_synthase_N"/>
</dbReference>
<dbReference type="AlphaFoldDB" id="A0A9X2S4V9"/>
<name>A0A9X2S4V9_9FIRM</name>
<comment type="pathway">
    <text evidence="1">Porphyrin-containing compound metabolism; siroheme biosynthesis; sirohydrochlorin from precorrin-2: step 1/1.</text>
</comment>
<evidence type="ECO:0000256" key="4">
    <source>
        <dbReference type="ARBA" id="ARBA00023027"/>
    </source>
</evidence>
<keyword evidence="3" id="KW-0560">Oxidoreductase</keyword>
<sequence length="202" mass="23342">MFYPIMLDIVDKEIVIIGGGKVGYRKARNFLEFKGKVTVISENFLEKFCELKNKNKESLTLVKDTYKKEYIYNSFLVVAATSVESINKQISKDCNDEGILCNVVDSLEDSEFICTSIVNRGDLVLSISTMGKCPFLSKKIRLDLEKQYSKIDEEYIILLGEIRNIIISKYSHRKKELLDYCLKLSKEELKTFYQELKGDKNI</sequence>
<dbReference type="EC" id="1.3.1.76" evidence="2"/>
<evidence type="ECO:0000256" key="6">
    <source>
        <dbReference type="ARBA" id="ARBA00047561"/>
    </source>
</evidence>
<dbReference type="EMBL" id="JANJZL010000003">
    <property type="protein sequence ID" value="MCR2043694.1"/>
    <property type="molecule type" value="Genomic_DNA"/>
</dbReference>
<dbReference type="SUPFAM" id="SSF75615">
    <property type="entry name" value="Siroheme synthase middle domains-like"/>
    <property type="match status" value="1"/>
</dbReference>
<reference evidence="7" key="1">
    <citation type="submission" date="2022-07" db="EMBL/GenBank/DDBJ databases">
        <title>Enhanced cultured diversity of the mouse gut microbiota enables custom-made synthetic communities.</title>
        <authorList>
            <person name="Afrizal A."/>
        </authorList>
    </citation>
    <scope>NUCLEOTIDE SEQUENCE</scope>
    <source>
        <strain evidence="7">DSM 29482</strain>
    </source>
</reference>
<evidence type="ECO:0000256" key="3">
    <source>
        <dbReference type="ARBA" id="ARBA00023002"/>
    </source>
</evidence>
<organism evidence="7 8">
    <name type="scientific">Anaerosalibacter massiliensis</name>
    <dbReference type="NCBI Taxonomy" id="1347392"/>
    <lineage>
        <taxon>Bacteria</taxon>
        <taxon>Bacillati</taxon>
        <taxon>Bacillota</taxon>
        <taxon>Tissierellia</taxon>
        <taxon>Tissierellales</taxon>
        <taxon>Sporanaerobacteraceae</taxon>
        <taxon>Anaerosalibacter</taxon>
    </lineage>
</organism>
<dbReference type="NCBIfam" id="TIGR01470">
    <property type="entry name" value="cysG_Nterm"/>
    <property type="match status" value="1"/>
</dbReference>
<comment type="catalytic activity">
    <reaction evidence="6">
        <text>precorrin-2 + NAD(+) = sirohydrochlorin + NADH + 2 H(+)</text>
        <dbReference type="Rhea" id="RHEA:15613"/>
        <dbReference type="ChEBI" id="CHEBI:15378"/>
        <dbReference type="ChEBI" id="CHEBI:57540"/>
        <dbReference type="ChEBI" id="CHEBI:57945"/>
        <dbReference type="ChEBI" id="CHEBI:58351"/>
        <dbReference type="ChEBI" id="CHEBI:58827"/>
        <dbReference type="EC" id="1.3.1.76"/>
    </reaction>
</comment>
<evidence type="ECO:0000256" key="1">
    <source>
        <dbReference type="ARBA" id="ARBA00005010"/>
    </source>
</evidence>
<dbReference type="InterPro" id="IPR036291">
    <property type="entry name" value="NAD(P)-bd_dom_sf"/>
</dbReference>
<dbReference type="RefSeq" id="WP_042680335.1">
    <property type="nucleotide sequence ID" value="NZ_CABKTM010000019.1"/>
</dbReference>